<organism evidence="2 3">
    <name type="scientific">Lactarius akahatsu</name>
    <dbReference type="NCBI Taxonomy" id="416441"/>
    <lineage>
        <taxon>Eukaryota</taxon>
        <taxon>Fungi</taxon>
        <taxon>Dikarya</taxon>
        <taxon>Basidiomycota</taxon>
        <taxon>Agaricomycotina</taxon>
        <taxon>Agaricomycetes</taxon>
        <taxon>Russulales</taxon>
        <taxon>Russulaceae</taxon>
        <taxon>Lactarius</taxon>
    </lineage>
</organism>
<dbReference type="Proteomes" id="UP001201163">
    <property type="component" value="Unassembled WGS sequence"/>
</dbReference>
<evidence type="ECO:0000313" key="3">
    <source>
        <dbReference type="Proteomes" id="UP001201163"/>
    </source>
</evidence>
<dbReference type="InterPro" id="IPR046496">
    <property type="entry name" value="DUF6589"/>
</dbReference>
<comment type="caution">
    <text evidence="2">The sequence shown here is derived from an EMBL/GenBank/DDBJ whole genome shotgun (WGS) entry which is preliminary data.</text>
</comment>
<keyword evidence="3" id="KW-1185">Reference proteome</keyword>
<dbReference type="AlphaFoldDB" id="A0AAD4L8I3"/>
<accession>A0AAD4L8I3</accession>
<evidence type="ECO:0000259" key="1">
    <source>
        <dbReference type="Pfam" id="PF20231"/>
    </source>
</evidence>
<name>A0AAD4L8I3_9AGAM</name>
<reference evidence="2" key="1">
    <citation type="submission" date="2022-01" db="EMBL/GenBank/DDBJ databases">
        <title>Comparative genomics reveals a dynamic genome evolution in the ectomycorrhizal milk-cap (Lactarius) mushrooms.</title>
        <authorList>
            <consortium name="DOE Joint Genome Institute"/>
            <person name="Lebreton A."/>
            <person name="Tang N."/>
            <person name="Kuo A."/>
            <person name="LaButti K."/>
            <person name="Drula E."/>
            <person name="Barry K."/>
            <person name="Clum A."/>
            <person name="Lipzen A."/>
            <person name="Mousain D."/>
            <person name="Ng V."/>
            <person name="Wang R."/>
            <person name="Wang X."/>
            <person name="Dai Y."/>
            <person name="Henrissat B."/>
            <person name="Grigoriev I.V."/>
            <person name="Guerin-Laguette A."/>
            <person name="Yu F."/>
            <person name="Martin F.M."/>
        </authorList>
    </citation>
    <scope>NUCLEOTIDE SEQUENCE</scope>
    <source>
        <strain evidence="2">QP</strain>
    </source>
</reference>
<evidence type="ECO:0000313" key="2">
    <source>
        <dbReference type="EMBL" id="KAH8979610.1"/>
    </source>
</evidence>
<sequence>MTKPGFCQMHDVVHHKLCAIILECWCKELSRLVLADSESVSLKVFAETKPDWELIVKISEDIVRKYVAMTGGLRQLQVKPESEREGQFKNQALWNRDYLLYVDLCNAINVGDIGWVEASFLHWIYVFCATGKHKYEIEILAKFSK</sequence>
<proteinExistence type="predicted"/>
<dbReference type="Pfam" id="PF20231">
    <property type="entry name" value="DUF6589"/>
    <property type="match status" value="1"/>
</dbReference>
<gene>
    <name evidence="2" type="ORF">EDB92DRAFT_1806321</name>
</gene>
<protein>
    <recommendedName>
        <fullName evidence="1">DUF6589 domain-containing protein</fullName>
    </recommendedName>
</protein>
<feature type="domain" description="DUF6589" evidence="1">
    <location>
        <begin position="2"/>
        <end position="140"/>
    </location>
</feature>
<dbReference type="EMBL" id="JAKELL010000161">
    <property type="protein sequence ID" value="KAH8979610.1"/>
    <property type="molecule type" value="Genomic_DNA"/>
</dbReference>